<evidence type="ECO:0008006" key="4">
    <source>
        <dbReference type="Google" id="ProtNLM"/>
    </source>
</evidence>
<name>A0A6P2CZ59_9BACT</name>
<dbReference type="KEGG" id="gms:SOIL9_52140"/>
<dbReference type="EMBL" id="LR593886">
    <property type="protein sequence ID" value="VTR92500.1"/>
    <property type="molecule type" value="Genomic_DNA"/>
</dbReference>
<evidence type="ECO:0000313" key="3">
    <source>
        <dbReference type="Proteomes" id="UP000464178"/>
    </source>
</evidence>
<proteinExistence type="predicted"/>
<organism evidence="2 3">
    <name type="scientific">Gemmata massiliana</name>
    <dbReference type="NCBI Taxonomy" id="1210884"/>
    <lineage>
        <taxon>Bacteria</taxon>
        <taxon>Pseudomonadati</taxon>
        <taxon>Planctomycetota</taxon>
        <taxon>Planctomycetia</taxon>
        <taxon>Gemmatales</taxon>
        <taxon>Gemmataceae</taxon>
        <taxon>Gemmata</taxon>
    </lineage>
</organism>
<reference evidence="2 3" key="1">
    <citation type="submission" date="2019-05" db="EMBL/GenBank/DDBJ databases">
        <authorList>
            <consortium name="Science for Life Laboratories"/>
        </authorList>
    </citation>
    <scope>NUCLEOTIDE SEQUENCE [LARGE SCALE GENOMIC DNA]</scope>
    <source>
        <strain evidence="2">Soil9</strain>
    </source>
</reference>
<evidence type="ECO:0000313" key="2">
    <source>
        <dbReference type="EMBL" id="VTR92500.1"/>
    </source>
</evidence>
<gene>
    <name evidence="2" type="ORF">SOIL9_52140</name>
</gene>
<evidence type="ECO:0000256" key="1">
    <source>
        <dbReference type="SAM" id="MobiDB-lite"/>
    </source>
</evidence>
<feature type="compositionally biased region" description="Low complexity" evidence="1">
    <location>
        <begin position="104"/>
        <end position="115"/>
    </location>
</feature>
<accession>A0A6P2CZ59</accession>
<protein>
    <recommendedName>
        <fullName evidence="4">DNA primase/polymerase bifunctional N-terminal domain-containing protein</fullName>
    </recommendedName>
</protein>
<feature type="region of interest" description="Disordered" evidence="1">
    <location>
        <begin position="104"/>
        <end position="138"/>
    </location>
</feature>
<sequence length="138" mass="14499">MITEAVERYRARGWCMVPVHRPAPDAGTCSCGRADCAKPGKHPDARFWPDGSAAPEHFVGRNLGIKLGPVSGHLADVDLDCAEAVAAGPYLLPATRAAFGCSGRTTRTNSVRSSSPCPGPCGATPRSWRSRPWPCAAG</sequence>
<dbReference type="AlphaFoldDB" id="A0A6P2CZ59"/>
<keyword evidence="3" id="KW-1185">Reference proteome</keyword>
<dbReference type="RefSeq" id="WP_162667351.1">
    <property type="nucleotide sequence ID" value="NZ_LR593886.1"/>
</dbReference>
<dbReference type="Proteomes" id="UP000464178">
    <property type="component" value="Chromosome"/>
</dbReference>